<proteinExistence type="predicted"/>
<dbReference type="eggNOG" id="arCOG00679">
    <property type="taxonomic scope" value="Archaea"/>
</dbReference>
<evidence type="ECO:0000256" key="2">
    <source>
        <dbReference type="SAM" id="MobiDB-lite"/>
    </source>
</evidence>
<sequence length="186" mass="21297">MPVKLIVPDEHRDDLHESARQFLHCANRAAEFCWDDESYTDCIKNIPQAKWHHIWAFRRLFEYVKYKAPERGVTVKQVAPNHTSQRCSRTDCGFTHEANRDGEHFHCQKCGYEVNADYNAAKNIGLRYARKRQHRLRSSPTSGSGDVLESGAFQWSGNRRFPSTPVNVRLNGGTVNGKSHQQIAGD</sequence>
<keyword evidence="5" id="KW-1185">Reference proteome</keyword>
<accession>L9W8H1</accession>
<dbReference type="InterPro" id="IPR010095">
    <property type="entry name" value="Cas12f1-like_TNB"/>
</dbReference>
<evidence type="ECO:0000313" key="5">
    <source>
        <dbReference type="Proteomes" id="UP000011599"/>
    </source>
</evidence>
<dbReference type="GO" id="GO:0003677">
    <property type="term" value="F:DNA binding"/>
    <property type="evidence" value="ECO:0007669"/>
    <property type="project" value="UniProtKB-KW"/>
</dbReference>
<name>L9W8H1_9EURY</name>
<evidence type="ECO:0000256" key="1">
    <source>
        <dbReference type="ARBA" id="ARBA00023125"/>
    </source>
</evidence>
<feature type="compositionally biased region" description="Polar residues" evidence="2">
    <location>
        <begin position="176"/>
        <end position="186"/>
    </location>
</feature>
<feature type="region of interest" description="Disordered" evidence="2">
    <location>
        <begin position="164"/>
        <end position="186"/>
    </location>
</feature>
<feature type="domain" description="Cas12f1-like TNB" evidence="3">
    <location>
        <begin position="57"/>
        <end position="124"/>
    </location>
</feature>
<dbReference type="Proteomes" id="UP000011599">
    <property type="component" value="Unassembled WGS sequence"/>
</dbReference>
<dbReference type="AlphaFoldDB" id="L9W8H1"/>
<reference evidence="4 5" key="1">
    <citation type="journal article" date="2014" name="PLoS Genet.">
        <title>Phylogenetically driven sequencing of extremely halophilic archaea reveals strategies for static and dynamic osmo-response.</title>
        <authorList>
            <person name="Becker E.A."/>
            <person name="Seitzer P.M."/>
            <person name="Tritt A."/>
            <person name="Larsen D."/>
            <person name="Krusor M."/>
            <person name="Yao A.I."/>
            <person name="Wu D."/>
            <person name="Madern D."/>
            <person name="Eisen J.A."/>
            <person name="Darling A.E."/>
            <person name="Facciotti M.T."/>
        </authorList>
    </citation>
    <scope>NUCLEOTIDE SEQUENCE [LARGE SCALE GENOMIC DNA]</scope>
    <source>
        <strain evidence="4 5">GA33</strain>
    </source>
</reference>
<comment type="caution">
    <text evidence="4">The sequence shown here is derived from an EMBL/GenBank/DDBJ whole genome shotgun (WGS) entry which is preliminary data.</text>
</comment>
<organism evidence="4 5">
    <name type="scientific">Natronorubrum tibetense GA33</name>
    <dbReference type="NCBI Taxonomy" id="1114856"/>
    <lineage>
        <taxon>Archaea</taxon>
        <taxon>Methanobacteriati</taxon>
        <taxon>Methanobacteriota</taxon>
        <taxon>Stenosarchaea group</taxon>
        <taxon>Halobacteria</taxon>
        <taxon>Halobacteriales</taxon>
        <taxon>Natrialbaceae</taxon>
        <taxon>Natronorubrum</taxon>
    </lineage>
</organism>
<evidence type="ECO:0000313" key="4">
    <source>
        <dbReference type="EMBL" id="ELY45536.1"/>
    </source>
</evidence>
<protein>
    <submittedName>
        <fullName evidence="4">IS1341-type transposase</fullName>
    </submittedName>
</protein>
<dbReference type="EMBL" id="AOHW01000007">
    <property type="protein sequence ID" value="ELY45536.1"/>
    <property type="molecule type" value="Genomic_DNA"/>
</dbReference>
<dbReference type="STRING" id="1114856.GCA_000383975_03438"/>
<gene>
    <name evidence="4" type="ORF">C496_03908</name>
</gene>
<evidence type="ECO:0000259" key="3">
    <source>
        <dbReference type="Pfam" id="PF07282"/>
    </source>
</evidence>
<dbReference type="Pfam" id="PF07282">
    <property type="entry name" value="Cas12f1-like_TNB"/>
    <property type="match status" value="1"/>
</dbReference>
<keyword evidence="1" id="KW-0238">DNA-binding</keyword>